<dbReference type="InterPro" id="IPR013325">
    <property type="entry name" value="RNA_pol_sigma_r2"/>
</dbReference>
<keyword evidence="3" id="KW-0731">Sigma factor</keyword>
<evidence type="ECO:0000256" key="3">
    <source>
        <dbReference type="ARBA" id="ARBA00023082"/>
    </source>
</evidence>
<dbReference type="SUPFAM" id="SSF88946">
    <property type="entry name" value="Sigma2 domain of RNA polymerase sigma factors"/>
    <property type="match status" value="1"/>
</dbReference>
<dbReference type="PANTHER" id="PTHR43133:SF8">
    <property type="entry name" value="RNA POLYMERASE SIGMA FACTOR HI_1459-RELATED"/>
    <property type="match status" value="1"/>
</dbReference>
<keyword evidence="2" id="KW-0805">Transcription regulation</keyword>
<dbReference type="Proteomes" id="UP000533900">
    <property type="component" value="Unassembled WGS sequence"/>
</dbReference>
<evidence type="ECO:0000256" key="5">
    <source>
        <dbReference type="ARBA" id="ARBA00023163"/>
    </source>
</evidence>
<dbReference type="InterPro" id="IPR014284">
    <property type="entry name" value="RNA_pol_sigma-70_dom"/>
</dbReference>
<evidence type="ECO:0000313" key="6">
    <source>
        <dbReference type="EMBL" id="MBC2843640.1"/>
    </source>
</evidence>
<reference evidence="6" key="1">
    <citation type="submission" date="2020-08" db="EMBL/GenBank/DDBJ databases">
        <title>Winogradskyella ouciana sp. nov., isolated from the hadal seawater of the Mariana Trench.</title>
        <authorList>
            <person name="He X."/>
        </authorList>
    </citation>
    <scope>NUCLEOTIDE SEQUENCE [LARGE SCALE GENOMIC DNA]</scope>
    <source>
        <strain evidence="6">KCTC 52348</strain>
    </source>
</reference>
<protein>
    <submittedName>
        <fullName evidence="6">Sigma-70 family RNA polymerase sigma factor</fullName>
    </submittedName>
</protein>
<keyword evidence="5" id="KW-0804">Transcription</keyword>
<comment type="similarity">
    <text evidence="1">Belongs to the sigma-70 factor family. ECF subfamily.</text>
</comment>
<sequence length="183" mass="21792">MKNTVSDDQLQKRLRADDKKALEEIYVAYKSEFINYSKRYKIETSDVLDIYQDAIIAMHQNFVMSRIELKTSTIKTYLFGIGKNKLFKRLKEKQRLLRVEVEQQKDEYTEIKLESNLPTENQLKLAKRLNEISGTCKKLLQLFYYRNLTIEEIVELTHYKDGNTVRSHKSRCLKNLKTLFKVK</sequence>
<dbReference type="EMBL" id="JACLCP010000001">
    <property type="protein sequence ID" value="MBC2843640.1"/>
    <property type="molecule type" value="Genomic_DNA"/>
</dbReference>
<name>A0A842IL13_9FLAO</name>
<accession>A0A842IL13</accession>
<dbReference type="GO" id="GO:0016987">
    <property type="term" value="F:sigma factor activity"/>
    <property type="evidence" value="ECO:0007669"/>
    <property type="project" value="UniProtKB-KW"/>
</dbReference>
<organism evidence="6 7">
    <name type="scientific">Winogradskyella flava</name>
    <dbReference type="NCBI Taxonomy" id="1884876"/>
    <lineage>
        <taxon>Bacteria</taxon>
        <taxon>Pseudomonadati</taxon>
        <taxon>Bacteroidota</taxon>
        <taxon>Flavobacteriia</taxon>
        <taxon>Flavobacteriales</taxon>
        <taxon>Flavobacteriaceae</taxon>
        <taxon>Winogradskyella</taxon>
    </lineage>
</organism>
<keyword evidence="7" id="KW-1185">Reference proteome</keyword>
<dbReference type="RefSeq" id="WP_185787362.1">
    <property type="nucleotide sequence ID" value="NZ_JACLCP010000001.1"/>
</dbReference>
<proteinExistence type="inferred from homology"/>
<evidence type="ECO:0000256" key="1">
    <source>
        <dbReference type="ARBA" id="ARBA00010641"/>
    </source>
</evidence>
<evidence type="ECO:0000256" key="4">
    <source>
        <dbReference type="ARBA" id="ARBA00023125"/>
    </source>
</evidence>
<keyword evidence="4" id="KW-0238">DNA-binding</keyword>
<dbReference type="Gene3D" id="1.10.10.10">
    <property type="entry name" value="Winged helix-like DNA-binding domain superfamily/Winged helix DNA-binding domain"/>
    <property type="match status" value="1"/>
</dbReference>
<dbReference type="GO" id="GO:0003677">
    <property type="term" value="F:DNA binding"/>
    <property type="evidence" value="ECO:0007669"/>
    <property type="project" value="UniProtKB-KW"/>
</dbReference>
<dbReference type="InterPro" id="IPR013324">
    <property type="entry name" value="RNA_pol_sigma_r3/r4-like"/>
</dbReference>
<dbReference type="Gene3D" id="1.10.1740.10">
    <property type="match status" value="1"/>
</dbReference>
<gene>
    <name evidence="6" type="ORF">H7F21_00920</name>
</gene>
<comment type="caution">
    <text evidence="6">The sequence shown here is derived from an EMBL/GenBank/DDBJ whole genome shotgun (WGS) entry which is preliminary data.</text>
</comment>
<dbReference type="GO" id="GO:0006352">
    <property type="term" value="P:DNA-templated transcription initiation"/>
    <property type="evidence" value="ECO:0007669"/>
    <property type="project" value="InterPro"/>
</dbReference>
<dbReference type="PANTHER" id="PTHR43133">
    <property type="entry name" value="RNA POLYMERASE ECF-TYPE SIGMA FACTO"/>
    <property type="match status" value="1"/>
</dbReference>
<evidence type="ECO:0000313" key="7">
    <source>
        <dbReference type="Proteomes" id="UP000533900"/>
    </source>
</evidence>
<dbReference type="AlphaFoldDB" id="A0A842IL13"/>
<evidence type="ECO:0000256" key="2">
    <source>
        <dbReference type="ARBA" id="ARBA00023015"/>
    </source>
</evidence>
<dbReference type="NCBIfam" id="TIGR02937">
    <property type="entry name" value="sigma70-ECF"/>
    <property type="match status" value="1"/>
</dbReference>
<dbReference type="SUPFAM" id="SSF88659">
    <property type="entry name" value="Sigma3 and sigma4 domains of RNA polymerase sigma factors"/>
    <property type="match status" value="1"/>
</dbReference>
<dbReference type="InterPro" id="IPR036388">
    <property type="entry name" value="WH-like_DNA-bd_sf"/>
</dbReference>
<dbReference type="InterPro" id="IPR039425">
    <property type="entry name" value="RNA_pol_sigma-70-like"/>
</dbReference>